<dbReference type="PROSITE" id="PS51192">
    <property type="entry name" value="HELICASE_ATP_BIND_1"/>
    <property type="match status" value="1"/>
</dbReference>
<dbReference type="OMA" id="CYRSWVR"/>
<dbReference type="GeneID" id="17090157"/>
<feature type="short sequence motif" description="Q motif" evidence="8">
    <location>
        <begin position="169"/>
        <end position="197"/>
    </location>
</feature>
<evidence type="ECO:0000313" key="15">
    <source>
        <dbReference type="Proteomes" id="UP000030680"/>
    </source>
</evidence>
<dbReference type="PROSITE" id="PS51194">
    <property type="entry name" value="HELICASE_CTER"/>
    <property type="match status" value="1"/>
</dbReference>
<dbReference type="Pfam" id="PF00271">
    <property type="entry name" value="Helicase_C"/>
    <property type="match status" value="1"/>
</dbReference>
<name>M2XMV0_GALSU</name>
<dbReference type="InterPro" id="IPR027417">
    <property type="entry name" value="P-loop_NTPase"/>
</dbReference>
<dbReference type="GO" id="GO:0003724">
    <property type="term" value="F:RNA helicase activity"/>
    <property type="evidence" value="ECO:0007669"/>
    <property type="project" value="UniProtKB-EC"/>
</dbReference>
<evidence type="ECO:0000256" key="3">
    <source>
        <dbReference type="ARBA" id="ARBA00022801"/>
    </source>
</evidence>
<evidence type="ECO:0000256" key="4">
    <source>
        <dbReference type="ARBA" id="ARBA00022806"/>
    </source>
</evidence>
<dbReference type="FunFam" id="3.40.50.300:FF:000397">
    <property type="entry name" value="Probable ATP-dependent RNA helicase DDX4"/>
    <property type="match status" value="1"/>
</dbReference>
<feature type="domain" description="Helicase ATP-binding" evidence="11">
    <location>
        <begin position="200"/>
        <end position="391"/>
    </location>
</feature>
<feature type="compositionally biased region" description="Polar residues" evidence="10">
    <location>
        <begin position="43"/>
        <end position="52"/>
    </location>
</feature>
<dbReference type="PROSITE" id="PS51195">
    <property type="entry name" value="Q_MOTIF"/>
    <property type="match status" value="1"/>
</dbReference>
<keyword evidence="15" id="KW-1185">Reference proteome</keyword>
<accession>M2XMV0</accession>
<dbReference type="SMART" id="SM00487">
    <property type="entry name" value="DEXDc"/>
    <property type="match status" value="1"/>
</dbReference>
<feature type="domain" description="DEAD-box RNA helicase Q" evidence="13">
    <location>
        <begin position="169"/>
        <end position="197"/>
    </location>
</feature>
<dbReference type="GO" id="GO:0005524">
    <property type="term" value="F:ATP binding"/>
    <property type="evidence" value="ECO:0007669"/>
    <property type="project" value="UniProtKB-KW"/>
</dbReference>
<comment type="catalytic activity">
    <reaction evidence="7">
        <text>ATP + H2O = ADP + phosphate + H(+)</text>
        <dbReference type="Rhea" id="RHEA:13065"/>
        <dbReference type="ChEBI" id="CHEBI:15377"/>
        <dbReference type="ChEBI" id="CHEBI:15378"/>
        <dbReference type="ChEBI" id="CHEBI:30616"/>
        <dbReference type="ChEBI" id="CHEBI:43474"/>
        <dbReference type="ChEBI" id="CHEBI:456216"/>
        <dbReference type="EC" id="3.6.4.13"/>
    </reaction>
</comment>
<evidence type="ECO:0000256" key="5">
    <source>
        <dbReference type="ARBA" id="ARBA00022840"/>
    </source>
</evidence>
<dbReference type="KEGG" id="gsl:Gasu_11930"/>
<evidence type="ECO:0000256" key="6">
    <source>
        <dbReference type="ARBA" id="ARBA00022884"/>
    </source>
</evidence>
<feature type="domain" description="Helicase C-terminal" evidence="12">
    <location>
        <begin position="418"/>
        <end position="561"/>
    </location>
</feature>
<evidence type="ECO:0000259" key="12">
    <source>
        <dbReference type="PROSITE" id="PS51194"/>
    </source>
</evidence>
<dbReference type="OrthoDB" id="196131at2759"/>
<dbReference type="GO" id="GO:0003723">
    <property type="term" value="F:RNA binding"/>
    <property type="evidence" value="ECO:0007669"/>
    <property type="project" value="UniProtKB-KW"/>
</dbReference>
<dbReference type="Pfam" id="PF00270">
    <property type="entry name" value="DEAD"/>
    <property type="match status" value="1"/>
</dbReference>
<dbReference type="InterPro" id="IPR000629">
    <property type="entry name" value="RNA-helicase_DEAD-box_CS"/>
</dbReference>
<dbReference type="Gene3D" id="3.40.50.300">
    <property type="entry name" value="P-loop containing nucleotide triphosphate hydrolases"/>
    <property type="match status" value="2"/>
</dbReference>
<feature type="compositionally biased region" description="Basic and acidic residues" evidence="10">
    <location>
        <begin position="30"/>
        <end position="41"/>
    </location>
</feature>
<dbReference type="SUPFAM" id="SSF52540">
    <property type="entry name" value="P-loop containing nucleoside triphosphate hydrolases"/>
    <property type="match status" value="1"/>
</dbReference>
<dbReference type="InterPro" id="IPR001650">
    <property type="entry name" value="Helicase_C-like"/>
</dbReference>
<comment type="similarity">
    <text evidence="9">Belongs to the DEAD box helicase family.</text>
</comment>
<dbReference type="InterPro" id="IPR014001">
    <property type="entry name" value="Helicase_ATP-bd"/>
</dbReference>
<dbReference type="CDD" id="cd18787">
    <property type="entry name" value="SF2_C_DEAD"/>
    <property type="match status" value="1"/>
</dbReference>
<dbReference type="Gramene" id="EME31517">
    <property type="protein sequence ID" value="EME31517"/>
    <property type="gene ID" value="Gasu_11930"/>
</dbReference>
<keyword evidence="2 9" id="KW-0547">Nucleotide-binding</keyword>
<feature type="compositionally biased region" description="Polar residues" evidence="10">
    <location>
        <begin position="1"/>
        <end position="15"/>
    </location>
</feature>
<feature type="compositionally biased region" description="Basic and acidic residues" evidence="10">
    <location>
        <begin position="577"/>
        <end position="609"/>
    </location>
</feature>
<dbReference type="RefSeq" id="XP_005708037.1">
    <property type="nucleotide sequence ID" value="XM_005707980.1"/>
</dbReference>
<dbReference type="InterPro" id="IPR014014">
    <property type="entry name" value="RNA_helicase_DEAD_Q_motif"/>
</dbReference>
<dbReference type="FunFam" id="3.40.50.300:FF:000008">
    <property type="entry name" value="ATP-dependent RNA helicase RhlB"/>
    <property type="match status" value="1"/>
</dbReference>
<keyword evidence="6" id="KW-0694">RNA-binding</keyword>
<keyword evidence="4 9" id="KW-0347">Helicase</keyword>
<dbReference type="GO" id="GO:0016887">
    <property type="term" value="F:ATP hydrolysis activity"/>
    <property type="evidence" value="ECO:0007669"/>
    <property type="project" value="RHEA"/>
</dbReference>
<evidence type="ECO:0000259" key="13">
    <source>
        <dbReference type="PROSITE" id="PS51195"/>
    </source>
</evidence>
<organism evidence="14 15">
    <name type="scientific">Galdieria sulphuraria</name>
    <name type="common">Red alga</name>
    <dbReference type="NCBI Taxonomy" id="130081"/>
    <lineage>
        <taxon>Eukaryota</taxon>
        <taxon>Rhodophyta</taxon>
        <taxon>Bangiophyceae</taxon>
        <taxon>Galdieriales</taxon>
        <taxon>Galdieriaceae</taxon>
        <taxon>Galdieria</taxon>
    </lineage>
</organism>
<gene>
    <name evidence="14" type="ORF">Gasu_11930</name>
</gene>
<evidence type="ECO:0000256" key="9">
    <source>
        <dbReference type="RuleBase" id="RU000492"/>
    </source>
</evidence>
<protein>
    <recommendedName>
        <fullName evidence="1">RNA helicase</fullName>
        <ecNumber evidence="1">3.6.4.13</ecNumber>
    </recommendedName>
</protein>
<dbReference type="InterPro" id="IPR011545">
    <property type="entry name" value="DEAD/DEAH_box_helicase_dom"/>
</dbReference>
<dbReference type="Proteomes" id="UP000030680">
    <property type="component" value="Unassembled WGS sequence"/>
</dbReference>
<feature type="region of interest" description="Disordered" evidence="10">
    <location>
        <begin position="1"/>
        <end position="105"/>
    </location>
</feature>
<dbReference type="PROSITE" id="PS00039">
    <property type="entry name" value="DEAD_ATP_HELICASE"/>
    <property type="match status" value="1"/>
</dbReference>
<evidence type="ECO:0000256" key="1">
    <source>
        <dbReference type="ARBA" id="ARBA00012552"/>
    </source>
</evidence>
<dbReference type="STRING" id="130081.M2XMV0"/>
<dbReference type="PANTHER" id="PTHR47958">
    <property type="entry name" value="ATP-DEPENDENT RNA HELICASE DBP3"/>
    <property type="match status" value="1"/>
</dbReference>
<evidence type="ECO:0000259" key="11">
    <source>
        <dbReference type="PROSITE" id="PS51192"/>
    </source>
</evidence>
<dbReference type="InterPro" id="IPR044763">
    <property type="entry name" value="Ded1/Dbp1_DEADc"/>
</dbReference>
<dbReference type="eggNOG" id="KOG0335">
    <property type="taxonomic scope" value="Eukaryota"/>
</dbReference>
<feature type="compositionally biased region" description="Basic and acidic residues" evidence="10">
    <location>
        <begin position="55"/>
        <end position="101"/>
    </location>
</feature>
<proteinExistence type="inferred from homology"/>
<dbReference type="AlphaFoldDB" id="M2XMV0"/>
<evidence type="ECO:0000256" key="7">
    <source>
        <dbReference type="ARBA" id="ARBA00047984"/>
    </source>
</evidence>
<dbReference type="EC" id="3.6.4.13" evidence="1"/>
<keyword evidence="3 9" id="KW-0378">Hydrolase</keyword>
<evidence type="ECO:0000313" key="14">
    <source>
        <dbReference type="EMBL" id="EME31517.1"/>
    </source>
</evidence>
<keyword evidence="5 9" id="KW-0067">ATP-binding</keyword>
<dbReference type="EMBL" id="KB454491">
    <property type="protein sequence ID" value="EME31517.1"/>
    <property type="molecule type" value="Genomic_DNA"/>
</dbReference>
<dbReference type="CDD" id="cd17967">
    <property type="entry name" value="DEADc_DDX3_DDX4"/>
    <property type="match status" value="1"/>
</dbReference>
<feature type="region of interest" description="Disordered" evidence="10">
    <location>
        <begin position="568"/>
        <end position="624"/>
    </location>
</feature>
<evidence type="ECO:0000256" key="10">
    <source>
        <dbReference type="SAM" id="MobiDB-lite"/>
    </source>
</evidence>
<reference evidence="15" key="1">
    <citation type="journal article" date="2013" name="Science">
        <title>Gene transfer from bacteria and archaea facilitated evolution of an extremophilic eukaryote.</title>
        <authorList>
            <person name="Schonknecht G."/>
            <person name="Chen W.H."/>
            <person name="Ternes C.M."/>
            <person name="Barbier G.G."/>
            <person name="Shrestha R.P."/>
            <person name="Stanke M."/>
            <person name="Brautigam A."/>
            <person name="Baker B.J."/>
            <person name="Banfield J.F."/>
            <person name="Garavito R.M."/>
            <person name="Carr K."/>
            <person name="Wilkerson C."/>
            <person name="Rensing S.A."/>
            <person name="Gagneul D."/>
            <person name="Dickenson N.E."/>
            <person name="Oesterhelt C."/>
            <person name="Lercher M.J."/>
            <person name="Weber A.P."/>
        </authorList>
    </citation>
    <scope>NUCLEOTIDE SEQUENCE [LARGE SCALE GENOMIC DNA]</scope>
    <source>
        <strain evidence="15">074W</strain>
    </source>
</reference>
<evidence type="ECO:0000256" key="8">
    <source>
        <dbReference type="PROSITE-ProRule" id="PRU00552"/>
    </source>
</evidence>
<dbReference type="SMART" id="SM00490">
    <property type="entry name" value="HELICc"/>
    <property type="match status" value="1"/>
</dbReference>
<sequence>MTQDAYGTRNNSANESTRKYIPPHLRRERRIGEEDKYDRLSFPKSNFTSGSGRNFGRESFRDESRSRTFTDRRTEGRPMKRFPSKENGYRSGFGERGEPNRRQFFNRNNREWKDFTGKERFYADPFKGNENNHFQDEDIEPGTTTGINFDHYDDIPVEISGSDCPDEVLSFDESNLHSRILTNVKLSNYLKPTPVQKNAIPVILNGRDMMACAQTGSGKTAAFLLPTIHNMLKMGGPAPVPEKPLDRGYSKIQFPTTLVLAPTRELAMQIYQEARKFCYCTGIIPCVIYGGINIRIQFESVAKGCDILVATPGRLVDMIERGKISLMNIKFLILDEADRMLDMGFEPQIRQIVERTDMPTTGERQTLMFSATFPKEIQRLASDFLYDYIFLAVGRVGSTTDFILQRLERVEEHEKRDFLLNLIDTVSGLTLIFMQTKRGADELEYFLTRKGYPAISIHGDRSQVEREEALHSFRTGRTPILVATDVAARGLDIPNVTHVVNFDMPTDVDDYVHRIGRTGRAGNSGLATAFLNDNNIGIARSLIDILIESGQEVPIWLEDMAERAQMNARRGGRGRFGGKDFRRENNSRVERKTFNSGRRNDSHMNDHYRNFNNSESVNKDSAWF</sequence>
<evidence type="ECO:0000256" key="2">
    <source>
        <dbReference type="ARBA" id="ARBA00022741"/>
    </source>
</evidence>